<dbReference type="SUPFAM" id="SSF100950">
    <property type="entry name" value="NagB/RpiA/CoA transferase-like"/>
    <property type="match status" value="1"/>
</dbReference>
<dbReference type="Proteomes" id="UP000234237">
    <property type="component" value="Chromosome"/>
</dbReference>
<proteinExistence type="predicted"/>
<evidence type="ECO:0000256" key="1">
    <source>
        <dbReference type="ARBA" id="ARBA00023015"/>
    </source>
</evidence>
<dbReference type="SMART" id="SM01134">
    <property type="entry name" value="DeoRC"/>
    <property type="match status" value="1"/>
</dbReference>
<dbReference type="SUPFAM" id="SSF46785">
    <property type="entry name" value="Winged helix' DNA-binding domain"/>
    <property type="match status" value="1"/>
</dbReference>
<keyword evidence="1" id="KW-0805">Transcription regulation</keyword>
<keyword evidence="2" id="KW-0238">DNA-binding</keyword>
<dbReference type="STRING" id="302167.GCA_900166595_03291"/>
<name>A0A2K9IXM4_9BACI</name>
<dbReference type="InterPro" id="IPR014036">
    <property type="entry name" value="DeoR-like_C"/>
</dbReference>
<dbReference type="InterPro" id="IPR037171">
    <property type="entry name" value="NagB/RpiA_transferase-like"/>
</dbReference>
<dbReference type="EMBL" id="CP018622">
    <property type="protein sequence ID" value="AUJ23523.1"/>
    <property type="molecule type" value="Genomic_DNA"/>
</dbReference>
<dbReference type="RefSeq" id="WP_077705971.1">
    <property type="nucleotide sequence ID" value="NZ_CP018622.1"/>
</dbReference>
<feature type="domain" description="HTH deoR-type" evidence="4">
    <location>
        <begin position="2"/>
        <end position="57"/>
    </location>
</feature>
<keyword evidence="3" id="KW-0804">Transcription</keyword>
<dbReference type="SMART" id="SM00420">
    <property type="entry name" value="HTH_DEOR"/>
    <property type="match status" value="1"/>
</dbReference>
<evidence type="ECO:0000259" key="4">
    <source>
        <dbReference type="PROSITE" id="PS51000"/>
    </source>
</evidence>
<dbReference type="Pfam" id="PF08220">
    <property type="entry name" value="HTH_DeoR"/>
    <property type="match status" value="1"/>
</dbReference>
<dbReference type="InterPro" id="IPR018356">
    <property type="entry name" value="Tscrpt_reg_HTH_DeoR_CS"/>
</dbReference>
<evidence type="ECO:0000313" key="6">
    <source>
        <dbReference type="Proteomes" id="UP000234237"/>
    </source>
</evidence>
<accession>A0A2K9IXM4</accession>
<dbReference type="GO" id="GO:0003700">
    <property type="term" value="F:DNA-binding transcription factor activity"/>
    <property type="evidence" value="ECO:0007669"/>
    <property type="project" value="InterPro"/>
</dbReference>
<evidence type="ECO:0000256" key="2">
    <source>
        <dbReference type="ARBA" id="ARBA00023125"/>
    </source>
</evidence>
<dbReference type="KEGG" id="vpn:A21D_00410"/>
<evidence type="ECO:0000313" key="5">
    <source>
        <dbReference type="EMBL" id="AUJ23523.1"/>
    </source>
</evidence>
<protein>
    <submittedName>
        <fullName evidence="5">Glucitol operon repressor</fullName>
    </submittedName>
</protein>
<dbReference type="PROSITE" id="PS00894">
    <property type="entry name" value="HTH_DEOR_1"/>
    <property type="match status" value="1"/>
</dbReference>
<dbReference type="PROSITE" id="PS51000">
    <property type="entry name" value="HTH_DEOR_2"/>
    <property type="match status" value="1"/>
</dbReference>
<dbReference type="InterPro" id="IPR050313">
    <property type="entry name" value="Carb_Metab_HTH_regulators"/>
</dbReference>
<reference evidence="6" key="1">
    <citation type="submission" date="2016-11" db="EMBL/GenBank/DDBJ databases">
        <title>Complete genome sequence of Virgibacillus pantothenticus 21D, a halophilic bacterium isolated from the deep hypersaline anoxic basin Discovery in the Mediterranean Sea.</title>
        <authorList>
            <person name="Zeaiter Z."/>
            <person name="Booth J.M."/>
            <person name="Prosdocimi E.M."/>
            <person name="Mapelli F."/>
            <person name="Fusi M."/>
            <person name="Daffonchio D."/>
            <person name="Borin S."/>
            <person name="Crotti E."/>
        </authorList>
    </citation>
    <scope>NUCLEOTIDE SEQUENCE [LARGE SCALE GENOMIC DNA]</scope>
    <source>
        <strain evidence="6">21D</strain>
    </source>
</reference>
<dbReference type="InterPro" id="IPR036388">
    <property type="entry name" value="WH-like_DNA-bd_sf"/>
</dbReference>
<dbReference type="InterPro" id="IPR036390">
    <property type="entry name" value="WH_DNA-bd_sf"/>
</dbReference>
<dbReference type="PANTHER" id="PTHR30363:SF60">
    <property type="entry name" value="HTH-TYPE TRANSCRIPTIONAL REGULATOR IOLR"/>
    <property type="match status" value="1"/>
</dbReference>
<organism evidence="5 6">
    <name type="scientific">Virgibacillus dokdonensis</name>
    <dbReference type="NCBI Taxonomy" id="302167"/>
    <lineage>
        <taxon>Bacteria</taxon>
        <taxon>Bacillati</taxon>
        <taxon>Bacillota</taxon>
        <taxon>Bacilli</taxon>
        <taxon>Bacillales</taxon>
        <taxon>Bacillaceae</taxon>
        <taxon>Virgibacillus</taxon>
    </lineage>
</organism>
<dbReference type="PANTHER" id="PTHR30363">
    <property type="entry name" value="HTH-TYPE TRANSCRIPTIONAL REGULATOR SRLR-RELATED"/>
    <property type="match status" value="1"/>
</dbReference>
<dbReference type="Gene3D" id="1.10.10.10">
    <property type="entry name" value="Winged helix-like DNA-binding domain superfamily/Winged helix DNA-binding domain"/>
    <property type="match status" value="1"/>
</dbReference>
<dbReference type="InterPro" id="IPR001034">
    <property type="entry name" value="DeoR_HTH"/>
</dbReference>
<dbReference type="AlphaFoldDB" id="A0A2K9IXM4"/>
<gene>
    <name evidence="5" type="primary">srlR</name>
    <name evidence="5" type="ORF">A21D_00410</name>
</gene>
<sequence>MKLKRIQEIEAYVHENGSASIDELCDKFNVSKNTIRRDINKIVENGTIKKVYGGVASVSNQLKPYEHRHSSHSEEKIAIGKAAAAEIEDNDLVFIDSGTTTSCIGDFFDPEKRVTIITNNLNIINKAAELSNYQLILIGMTYKRATRSFVNVESWEYFKRINITKSFMAATGLSIERGVTNSDLLEYDIKSRIVEKTDRNILLVDHSKFDKAALVTYSNVEKFHQIITSDSIPENYKVYCKEKGIKINYVNQNKSH</sequence>
<dbReference type="PRINTS" id="PR00037">
    <property type="entry name" value="HTHLACR"/>
</dbReference>
<dbReference type="Pfam" id="PF00455">
    <property type="entry name" value="DeoRC"/>
    <property type="match status" value="1"/>
</dbReference>
<dbReference type="GO" id="GO:0003677">
    <property type="term" value="F:DNA binding"/>
    <property type="evidence" value="ECO:0007669"/>
    <property type="project" value="UniProtKB-KW"/>
</dbReference>
<evidence type="ECO:0000256" key="3">
    <source>
        <dbReference type="ARBA" id="ARBA00023163"/>
    </source>
</evidence>